<comment type="caution">
    <text evidence="2">The sequence shown here is derived from an EMBL/GenBank/DDBJ whole genome shotgun (WGS) entry which is preliminary data.</text>
</comment>
<organism evidence="2 3">
    <name type="scientific">Plakobranchus ocellatus</name>
    <dbReference type="NCBI Taxonomy" id="259542"/>
    <lineage>
        <taxon>Eukaryota</taxon>
        <taxon>Metazoa</taxon>
        <taxon>Spiralia</taxon>
        <taxon>Lophotrochozoa</taxon>
        <taxon>Mollusca</taxon>
        <taxon>Gastropoda</taxon>
        <taxon>Heterobranchia</taxon>
        <taxon>Euthyneura</taxon>
        <taxon>Panpulmonata</taxon>
        <taxon>Sacoglossa</taxon>
        <taxon>Placobranchoidea</taxon>
        <taxon>Plakobranchidae</taxon>
        <taxon>Plakobranchus</taxon>
    </lineage>
</organism>
<sequence>MATVSERFGASVAQLLLNSTRIKMGSTASTSHKGMREAVPMWIYTAKLPDDQSNHKFAGMSSGMQQLGPNSVARQRTGKFDTDAARWKEGFSSGTSNLEAI</sequence>
<evidence type="ECO:0000313" key="3">
    <source>
        <dbReference type="Proteomes" id="UP000735302"/>
    </source>
</evidence>
<keyword evidence="3" id="KW-1185">Reference proteome</keyword>
<gene>
    <name evidence="2" type="ORF">PoB_006606800</name>
</gene>
<accession>A0AAV4D680</accession>
<evidence type="ECO:0000313" key="2">
    <source>
        <dbReference type="EMBL" id="GFO39563.1"/>
    </source>
</evidence>
<evidence type="ECO:0000256" key="1">
    <source>
        <dbReference type="SAM" id="MobiDB-lite"/>
    </source>
</evidence>
<dbReference type="Proteomes" id="UP000735302">
    <property type="component" value="Unassembled WGS sequence"/>
</dbReference>
<name>A0AAV4D680_9GAST</name>
<dbReference type="EMBL" id="BLXT01007498">
    <property type="protein sequence ID" value="GFO39563.1"/>
    <property type="molecule type" value="Genomic_DNA"/>
</dbReference>
<dbReference type="AlphaFoldDB" id="A0AAV4D680"/>
<feature type="region of interest" description="Disordered" evidence="1">
    <location>
        <begin position="54"/>
        <end position="74"/>
    </location>
</feature>
<reference evidence="2 3" key="1">
    <citation type="journal article" date="2021" name="Elife">
        <title>Chloroplast acquisition without the gene transfer in kleptoplastic sea slugs, Plakobranchus ocellatus.</title>
        <authorList>
            <person name="Maeda T."/>
            <person name="Takahashi S."/>
            <person name="Yoshida T."/>
            <person name="Shimamura S."/>
            <person name="Takaki Y."/>
            <person name="Nagai Y."/>
            <person name="Toyoda A."/>
            <person name="Suzuki Y."/>
            <person name="Arimoto A."/>
            <person name="Ishii H."/>
            <person name="Satoh N."/>
            <person name="Nishiyama T."/>
            <person name="Hasebe M."/>
            <person name="Maruyama T."/>
            <person name="Minagawa J."/>
            <person name="Obokata J."/>
            <person name="Shigenobu S."/>
        </authorList>
    </citation>
    <scope>NUCLEOTIDE SEQUENCE [LARGE SCALE GENOMIC DNA]</scope>
</reference>
<proteinExistence type="predicted"/>
<protein>
    <submittedName>
        <fullName evidence="2">Uncharacterized protein</fullName>
    </submittedName>
</protein>
<feature type="compositionally biased region" description="Polar residues" evidence="1">
    <location>
        <begin position="62"/>
        <end position="74"/>
    </location>
</feature>